<dbReference type="OrthoDB" id="4327509at2"/>
<keyword evidence="2" id="KW-0547">Nucleotide-binding</keyword>
<dbReference type="SUPFAM" id="SSF52091">
    <property type="entry name" value="SpoIIaa-like"/>
    <property type="match status" value="1"/>
</dbReference>
<dbReference type="InterPro" id="IPR002645">
    <property type="entry name" value="STAS_dom"/>
</dbReference>
<dbReference type="InParanoid" id="A0A545AKV5"/>
<accession>A0A545AKV5</accession>
<dbReference type="InterPro" id="IPR036513">
    <property type="entry name" value="STAS_dom_sf"/>
</dbReference>
<dbReference type="AlphaFoldDB" id="A0A545AKV5"/>
<dbReference type="RefSeq" id="WP_142707660.1">
    <property type="nucleotide sequence ID" value="NZ_VIRS01000021.1"/>
</dbReference>
<dbReference type="GO" id="GO:0005524">
    <property type="term" value="F:ATP binding"/>
    <property type="evidence" value="ECO:0007669"/>
    <property type="project" value="UniProtKB-KW"/>
</dbReference>
<organism evidence="2 3">
    <name type="scientific">Cryptosporangium phraense</name>
    <dbReference type="NCBI Taxonomy" id="2593070"/>
    <lineage>
        <taxon>Bacteria</taxon>
        <taxon>Bacillati</taxon>
        <taxon>Actinomycetota</taxon>
        <taxon>Actinomycetes</taxon>
        <taxon>Cryptosporangiales</taxon>
        <taxon>Cryptosporangiaceae</taxon>
        <taxon>Cryptosporangium</taxon>
    </lineage>
</organism>
<sequence>MGELRWEVGETGAVTLVGLSGSLGLAGVPAVRGVLLKCLAECPAGVVVDLSGLEVSQATLLTVFPAVLGRTADWPAVPVVLAAPSASAAAALARTSVPALIPVHPTVESAVDAVRGGHPMPRVRLHLRPTDAASGQARALVEDACTAWGLDGIRNEAMVIATELADNAARHARTEFTVTVTYRAPMLHLAVRDRAHEPARLRRAATADGPPGKGLLLVDEFATGWGTLPVVDGKTTWAVVRAG</sequence>
<evidence type="ECO:0000313" key="2">
    <source>
        <dbReference type="EMBL" id="TQS41948.1"/>
    </source>
</evidence>
<comment type="caution">
    <text evidence="2">The sequence shown here is derived from an EMBL/GenBank/DDBJ whole genome shotgun (WGS) entry which is preliminary data.</text>
</comment>
<protein>
    <submittedName>
        <fullName evidence="2">ATP-binding protein</fullName>
    </submittedName>
</protein>
<dbReference type="PANTHER" id="PTHR35526:SF3">
    <property type="entry name" value="ANTI-SIGMA-F FACTOR RSBW"/>
    <property type="match status" value="1"/>
</dbReference>
<reference evidence="2 3" key="1">
    <citation type="submission" date="2019-07" db="EMBL/GenBank/DDBJ databases">
        <title>Cryptosporangium phraense sp. nov., isolated from plant litter.</title>
        <authorList>
            <person name="Suriyachadkun C."/>
        </authorList>
    </citation>
    <scope>NUCLEOTIDE SEQUENCE [LARGE SCALE GENOMIC DNA]</scope>
    <source>
        <strain evidence="2 3">A-T 5661</strain>
    </source>
</reference>
<dbReference type="EMBL" id="VIRS01000021">
    <property type="protein sequence ID" value="TQS41948.1"/>
    <property type="molecule type" value="Genomic_DNA"/>
</dbReference>
<dbReference type="PROSITE" id="PS50801">
    <property type="entry name" value="STAS"/>
    <property type="match status" value="1"/>
</dbReference>
<dbReference type="SUPFAM" id="SSF55874">
    <property type="entry name" value="ATPase domain of HSP90 chaperone/DNA topoisomerase II/histidine kinase"/>
    <property type="match status" value="1"/>
</dbReference>
<feature type="domain" description="STAS" evidence="1">
    <location>
        <begin position="4"/>
        <end position="114"/>
    </location>
</feature>
<dbReference type="Gene3D" id="3.30.750.24">
    <property type="entry name" value="STAS domain"/>
    <property type="match status" value="1"/>
</dbReference>
<proteinExistence type="predicted"/>
<dbReference type="Gene3D" id="3.30.565.10">
    <property type="entry name" value="Histidine kinase-like ATPase, C-terminal domain"/>
    <property type="match status" value="1"/>
</dbReference>
<dbReference type="InterPro" id="IPR036890">
    <property type="entry name" value="HATPase_C_sf"/>
</dbReference>
<gene>
    <name evidence="2" type="ORF">FL583_27090</name>
</gene>
<keyword evidence="3" id="KW-1185">Reference proteome</keyword>
<name>A0A545AKV5_9ACTN</name>
<dbReference type="CDD" id="cd16936">
    <property type="entry name" value="HATPase_RsbW-like"/>
    <property type="match status" value="1"/>
</dbReference>
<dbReference type="Proteomes" id="UP000317982">
    <property type="component" value="Unassembled WGS sequence"/>
</dbReference>
<evidence type="ECO:0000259" key="1">
    <source>
        <dbReference type="PROSITE" id="PS50801"/>
    </source>
</evidence>
<dbReference type="PANTHER" id="PTHR35526">
    <property type="entry name" value="ANTI-SIGMA-F FACTOR RSBW-RELATED"/>
    <property type="match status" value="1"/>
</dbReference>
<evidence type="ECO:0000313" key="3">
    <source>
        <dbReference type="Proteomes" id="UP000317982"/>
    </source>
</evidence>
<dbReference type="InterPro" id="IPR050267">
    <property type="entry name" value="Anti-sigma-factor_SerPK"/>
</dbReference>
<keyword evidence="2" id="KW-0067">ATP-binding</keyword>